<dbReference type="SUPFAM" id="SSF50475">
    <property type="entry name" value="FMN-binding split barrel"/>
    <property type="match status" value="1"/>
</dbReference>
<reference evidence="5" key="1">
    <citation type="submission" date="2020-10" db="EMBL/GenBank/DDBJ databases">
        <authorList>
            <person name="Gilroy R."/>
        </authorList>
    </citation>
    <scope>NUCLEOTIDE SEQUENCE</scope>
    <source>
        <strain evidence="5">4509</strain>
    </source>
</reference>
<proteinExistence type="inferred from homology"/>
<comment type="similarity">
    <text evidence="3">Belongs to the flavoredoxin family.</text>
</comment>
<keyword evidence="2" id="KW-0285">Flavoprotein</keyword>
<dbReference type="InterPro" id="IPR002563">
    <property type="entry name" value="Flavin_Rdtase-like_dom"/>
</dbReference>
<dbReference type="AlphaFoldDB" id="A0A9D1ISN1"/>
<evidence type="ECO:0000313" key="6">
    <source>
        <dbReference type="Proteomes" id="UP000824082"/>
    </source>
</evidence>
<dbReference type="GO" id="GO:0010181">
    <property type="term" value="F:FMN binding"/>
    <property type="evidence" value="ECO:0007669"/>
    <property type="project" value="InterPro"/>
</dbReference>
<dbReference type="InterPro" id="IPR052174">
    <property type="entry name" value="Flavoredoxin"/>
</dbReference>
<feature type="domain" description="Flavin reductase like" evidence="4">
    <location>
        <begin position="9"/>
        <end position="151"/>
    </location>
</feature>
<dbReference type="SMART" id="SM00903">
    <property type="entry name" value="Flavin_Reduct"/>
    <property type="match status" value="1"/>
</dbReference>
<dbReference type="Proteomes" id="UP000824082">
    <property type="component" value="Unassembled WGS sequence"/>
</dbReference>
<dbReference type="PANTHER" id="PTHR43567">
    <property type="entry name" value="FLAVOREDOXIN-RELATED-RELATED"/>
    <property type="match status" value="1"/>
</dbReference>
<dbReference type="GO" id="GO:0016646">
    <property type="term" value="F:oxidoreductase activity, acting on the CH-NH group of donors, NAD or NADP as acceptor"/>
    <property type="evidence" value="ECO:0007669"/>
    <property type="project" value="UniProtKB-ARBA"/>
</dbReference>
<accession>A0A9D1ISN1</accession>
<evidence type="ECO:0000259" key="4">
    <source>
        <dbReference type="SMART" id="SM00903"/>
    </source>
</evidence>
<dbReference type="PANTHER" id="PTHR43567:SF1">
    <property type="entry name" value="FLAVOREDOXIN"/>
    <property type="match status" value="1"/>
</dbReference>
<dbReference type="Gene3D" id="2.30.110.10">
    <property type="entry name" value="Electron Transport, Fmn-binding Protein, Chain A"/>
    <property type="match status" value="1"/>
</dbReference>
<dbReference type="EMBL" id="DVMX01000045">
    <property type="protein sequence ID" value="HIU41407.1"/>
    <property type="molecule type" value="Genomic_DNA"/>
</dbReference>
<comment type="cofactor">
    <cofactor evidence="1">
        <name>FMN</name>
        <dbReference type="ChEBI" id="CHEBI:58210"/>
    </cofactor>
</comment>
<reference evidence="5" key="2">
    <citation type="journal article" date="2021" name="PeerJ">
        <title>Extensive microbial diversity within the chicken gut microbiome revealed by metagenomics and culture.</title>
        <authorList>
            <person name="Gilroy R."/>
            <person name="Ravi A."/>
            <person name="Getino M."/>
            <person name="Pursley I."/>
            <person name="Horton D.L."/>
            <person name="Alikhan N.F."/>
            <person name="Baker D."/>
            <person name="Gharbi K."/>
            <person name="Hall N."/>
            <person name="Watson M."/>
            <person name="Adriaenssens E.M."/>
            <person name="Foster-Nyarko E."/>
            <person name="Jarju S."/>
            <person name="Secka A."/>
            <person name="Antonio M."/>
            <person name="Oren A."/>
            <person name="Chaudhuri R.R."/>
            <person name="La Ragione R."/>
            <person name="Hildebrand F."/>
            <person name="Pallen M.J."/>
        </authorList>
    </citation>
    <scope>NUCLEOTIDE SEQUENCE</scope>
    <source>
        <strain evidence="5">4509</strain>
    </source>
</reference>
<comment type="caution">
    <text evidence="5">The sequence shown here is derived from an EMBL/GenBank/DDBJ whole genome shotgun (WGS) entry which is preliminary data.</text>
</comment>
<dbReference type="InterPro" id="IPR012349">
    <property type="entry name" value="Split_barrel_FMN-bd"/>
</dbReference>
<evidence type="ECO:0000256" key="3">
    <source>
        <dbReference type="ARBA" id="ARBA00038054"/>
    </source>
</evidence>
<name>A0A9D1ISN1_9FIRM</name>
<sequence length="184" mass="20168">MKKNIGSALALYPTPVVVVGAMNGEKPTWTLVAHVGIIGHDRILVSLASAHFINRFIKDGKKLSVNIVDEGILPEADYVGSVSGVKADKSAVFQYDLGEAGTPMICKAPLTMECSVEDVYNTPGFESFICTIDNTYVEEEHLNEAGKINYQTLKPVLFEFLTYEYLKTGEVLGKCLSFKTNPEK</sequence>
<evidence type="ECO:0000256" key="2">
    <source>
        <dbReference type="ARBA" id="ARBA00022630"/>
    </source>
</evidence>
<protein>
    <submittedName>
        <fullName evidence="5">Flavin reductase family protein</fullName>
    </submittedName>
</protein>
<dbReference type="Pfam" id="PF01613">
    <property type="entry name" value="Flavin_Reduct"/>
    <property type="match status" value="1"/>
</dbReference>
<organism evidence="5 6">
    <name type="scientific">Candidatus Egerieicola faecale</name>
    <dbReference type="NCBI Taxonomy" id="2840774"/>
    <lineage>
        <taxon>Bacteria</taxon>
        <taxon>Bacillati</taxon>
        <taxon>Bacillota</taxon>
        <taxon>Clostridia</taxon>
        <taxon>Eubacteriales</taxon>
        <taxon>Oscillospiraceae</taxon>
        <taxon>Oscillospiraceae incertae sedis</taxon>
        <taxon>Candidatus Egerieicola</taxon>
    </lineage>
</organism>
<gene>
    <name evidence="5" type="ORF">IAD19_02515</name>
</gene>
<evidence type="ECO:0000313" key="5">
    <source>
        <dbReference type="EMBL" id="HIU41407.1"/>
    </source>
</evidence>
<evidence type="ECO:0000256" key="1">
    <source>
        <dbReference type="ARBA" id="ARBA00001917"/>
    </source>
</evidence>